<dbReference type="EMBL" id="AK358349">
    <property type="protein sequence ID" value="BAJ89563.1"/>
    <property type="molecule type" value="mRNA"/>
</dbReference>
<accession>F2D392</accession>
<protein>
    <submittedName>
        <fullName evidence="2">Predicted protein</fullName>
    </submittedName>
</protein>
<evidence type="ECO:0000256" key="1">
    <source>
        <dbReference type="SAM" id="MobiDB-lite"/>
    </source>
</evidence>
<evidence type="ECO:0000313" key="2">
    <source>
        <dbReference type="EMBL" id="BAJ89563.1"/>
    </source>
</evidence>
<sequence>MRPLAAPSRCARLPLGRARLRRGWIPALPAGRAREAPRARGNRLHAATYKSRSAEEVSLAPEGVDAKRWPWATSLGAADSPNAAL</sequence>
<proteinExistence type="evidence at transcript level"/>
<dbReference type="AlphaFoldDB" id="F2D392"/>
<name>F2D392_HORVV</name>
<reference evidence="2" key="1">
    <citation type="journal article" date="2011" name="Plant Physiol.">
        <title>Comprehensive sequence analysis of 24,783 barley full-length cDNAs derived from 12 clone libraries.</title>
        <authorList>
            <person name="Matsumoto T."/>
            <person name="Tanaka T."/>
            <person name="Sakai H."/>
            <person name="Amano N."/>
            <person name="Kanamori H."/>
            <person name="Kurita K."/>
            <person name="Kikuta A."/>
            <person name="Kamiya K."/>
            <person name="Yamamoto M."/>
            <person name="Ikawa H."/>
            <person name="Fujii N."/>
            <person name="Hori K."/>
            <person name="Itoh T."/>
            <person name="Sato K."/>
        </authorList>
    </citation>
    <scope>NUCLEOTIDE SEQUENCE</scope>
</reference>
<feature type="region of interest" description="Disordered" evidence="1">
    <location>
        <begin position="31"/>
        <end position="57"/>
    </location>
</feature>
<organism evidence="2">
    <name type="scientific">Hordeum vulgare subsp. vulgare</name>
    <name type="common">Domesticated barley</name>
    <dbReference type="NCBI Taxonomy" id="112509"/>
    <lineage>
        <taxon>Eukaryota</taxon>
        <taxon>Viridiplantae</taxon>
        <taxon>Streptophyta</taxon>
        <taxon>Embryophyta</taxon>
        <taxon>Tracheophyta</taxon>
        <taxon>Spermatophyta</taxon>
        <taxon>Magnoliopsida</taxon>
        <taxon>Liliopsida</taxon>
        <taxon>Poales</taxon>
        <taxon>Poaceae</taxon>
        <taxon>BOP clade</taxon>
        <taxon>Pooideae</taxon>
        <taxon>Triticodae</taxon>
        <taxon>Triticeae</taxon>
        <taxon>Hordeinae</taxon>
        <taxon>Hordeum</taxon>
    </lineage>
</organism>